<dbReference type="Proteomes" id="UP001252243">
    <property type="component" value="Unassembled WGS sequence"/>
</dbReference>
<comment type="caution">
    <text evidence="1">The sequence shown here is derived from an EMBL/GenBank/DDBJ whole genome shotgun (WGS) entry which is preliminary data.</text>
</comment>
<keyword evidence="2" id="KW-1185">Reference proteome</keyword>
<name>A0ABU1UF79_9MICC</name>
<protein>
    <submittedName>
        <fullName evidence="1">Uncharacterized protein</fullName>
    </submittedName>
</protein>
<sequence length="54" mass="5791">MGVAGRFAPPIQRRWLGPGVAGVQPQWQAIFIRFEYSGLADTHSSVCAAFPSAS</sequence>
<proteinExistence type="predicted"/>
<gene>
    <name evidence="1" type="ORF">J2X01_003095</name>
</gene>
<evidence type="ECO:0000313" key="1">
    <source>
        <dbReference type="EMBL" id="MDR7083795.1"/>
    </source>
</evidence>
<accession>A0ABU1UF79</accession>
<evidence type="ECO:0000313" key="2">
    <source>
        <dbReference type="Proteomes" id="UP001252243"/>
    </source>
</evidence>
<dbReference type="EMBL" id="JAVDVQ010000014">
    <property type="protein sequence ID" value="MDR7083795.1"/>
    <property type="molecule type" value="Genomic_DNA"/>
</dbReference>
<organism evidence="1 2">
    <name type="scientific">Arthrobacter ginsengisoli</name>
    <dbReference type="NCBI Taxonomy" id="1356565"/>
    <lineage>
        <taxon>Bacteria</taxon>
        <taxon>Bacillati</taxon>
        <taxon>Actinomycetota</taxon>
        <taxon>Actinomycetes</taxon>
        <taxon>Micrococcales</taxon>
        <taxon>Micrococcaceae</taxon>
        <taxon>Arthrobacter</taxon>
    </lineage>
</organism>
<reference evidence="1 2" key="1">
    <citation type="submission" date="2023-07" db="EMBL/GenBank/DDBJ databases">
        <title>Sorghum-associated microbial communities from plants grown in Nebraska, USA.</title>
        <authorList>
            <person name="Schachtman D."/>
        </authorList>
    </citation>
    <scope>NUCLEOTIDE SEQUENCE [LARGE SCALE GENOMIC DNA]</scope>
    <source>
        <strain evidence="1 2">BE167</strain>
    </source>
</reference>